<dbReference type="EMBL" id="LAZR01007864">
    <property type="protein sequence ID" value="KKM82434.1"/>
    <property type="molecule type" value="Genomic_DNA"/>
</dbReference>
<keyword evidence="5" id="KW-0436">Ligase</keyword>
<gene>
    <name evidence="12" type="ORF">LCGC14_1319680</name>
</gene>
<dbReference type="PANTHER" id="PTHR11946:SF93">
    <property type="entry name" value="VALINE--TRNA LIGASE, CHLOROPLASTIC_MITOCHONDRIAL 2"/>
    <property type="match status" value="1"/>
</dbReference>
<name>A0A0F9KJY0_9ZZZZ</name>
<dbReference type="InterPro" id="IPR001412">
    <property type="entry name" value="aa-tRNA-synth_I_CS"/>
</dbReference>
<keyword evidence="8" id="KW-0648">Protein biosynthesis</keyword>
<feature type="domain" description="Aminoacyl-tRNA synthetase class Ia" evidence="11">
    <location>
        <begin position="17"/>
        <end position="173"/>
    </location>
</feature>
<evidence type="ECO:0000256" key="3">
    <source>
        <dbReference type="ARBA" id="ARBA00013169"/>
    </source>
</evidence>
<dbReference type="Gene3D" id="3.40.50.620">
    <property type="entry name" value="HUPs"/>
    <property type="match status" value="1"/>
</dbReference>
<dbReference type="InterPro" id="IPR002300">
    <property type="entry name" value="aa-tRNA-synth_Ia"/>
</dbReference>
<keyword evidence="4" id="KW-0963">Cytoplasm</keyword>
<dbReference type="GO" id="GO:0006438">
    <property type="term" value="P:valyl-tRNA aminoacylation"/>
    <property type="evidence" value="ECO:0007669"/>
    <property type="project" value="InterPro"/>
</dbReference>
<evidence type="ECO:0000256" key="2">
    <source>
        <dbReference type="ARBA" id="ARBA00011245"/>
    </source>
</evidence>
<dbReference type="InterPro" id="IPR014729">
    <property type="entry name" value="Rossmann-like_a/b/a_fold"/>
</dbReference>
<evidence type="ECO:0000259" key="11">
    <source>
        <dbReference type="Pfam" id="PF00133"/>
    </source>
</evidence>
<dbReference type="PROSITE" id="PS00178">
    <property type="entry name" value="AA_TRNA_LIGASE_I"/>
    <property type="match status" value="1"/>
</dbReference>
<evidence type="ECO:0000256" key="10">
    <source>
        <dbReference type="ARBA" id="ARBA00029936"/>
    </source>
</evidence>
<dbReference type="Pfam" id="PF00133">
    <property type="entry name" value="tRNA-synt_1"/>
    <property type="match status" value="1"/>
</dbReference>
<organism evidence="12">
    <name type="scientific">marine sediment metagenome</name>
    <dbReference type="NCBI Taxonomy" id="412755"/>
    <lineage>
        <taxon>unclassified sequences</taxon>
        <taxon>metagenomes</taxon>
        <taxon>ecological metagenomes</taxon>
    </lineage>
</organism>
<keyword evidence="7" id="KW-0067">ATP-binding</keyword>
<dbReference type="FunFam" id="3.40.50.620:FF:000032">
    <property type="entry name" value="Valine--tRNA ligase"/>
    <property type="match status" value="1"/>
</dbReference>
<dbReference type="AlphaFoldDB" id="A0A0F9KJY0"/>
<dbReference type="GO" id="GO:0004832">
    <property type="term" value="F:valine-tRNA ligase activity"/>
    <property type="evidence" value="ECO:0007669"/>
    <property type="project" value="UniProtKB-EC"/>
</dbReference>
<dbReference type="InterPro" id="IPR002303">
    <property type="entry name" value="Valyl-tRNA_ligase"/>
</dbReference>
<keyword evidence="6" id="KW-0547">Nucleotide-binding</keyword>
<sequence length="174" mass="20695">MKDKLPTKYSPKEVEEKWYRFWEKGNFFHSVPDPDKEPFTIVIPPPNVTGVLHMGHALNNILQDILIRWKRMQGYNSLWMPGTDHAGIATQNVVEKELMKKGLSRDKLGREKFIEEVWKWKNEYGSEILRQLRKLGCSCDWERERFTMDEGLSRAVREAFVRLYEKGLIYRGKY</sequence>
<evidence type="ECO:0000256" key="4">
    <source>
        <dbReference type="ARBA" id="ARBA00022490"/>
    </source>
</evidence>
<dbReference type="GO" id="GO:0005524">
    <property type="term" value="F:ATP binding"/>
    <property type="evidence" value="ECO:0007669"/>
    <property type="project" value="UniProtKB-KW"/>
</dbReference>
<evidence type="ECO:0000256" key="1">
    <source>
        <dbReference type="ARBA" id="ARBA00004496"/>
    </source>
</evidence>
<dbReference type="GO" id="GO:0005829">
    <property type="term" value="C:cytosol"/>
    <property type="evidence" value="ECO:0007669"/>
    <property type="project" value="TreeGrafter"/>
</dbReference>
<reference evidence="12" key="1">
    <citation type="journal article" date="2015" name="Nature">
        <title>Complex archaea that bridge the gap between prokaryotes and eukaryotes.</title>
        <authorList>
            <person name="Spang A."/>
            <person name="Saw J.H."/>
            <person name="Jorgensen S.L."/>
            <person name="Zaremba-Niedzwiedzka K."/>
            <person name="Martijn J."/>
            <person name="Lind A.E."/>
            <person name="van Eijk R."/>
            <person name="Schleper C."/>
            <person name="Guy L."/>
            <person name="Ettema T.J."/>
        </authorList>
    </citation>
    <scope>NUCLEOTIDE SEQUENCE</scope>
</reference>
<dbReference type="PANTHER" id="PTHR11946">
    <property type="entry name" value="VALYL-TRNA SYNTHETASES"/>
    <property type="match status" value="1"/>
</dbReference>
<comment type="caution">
    <text evidence="12">The sequence shown here is derived from an EMBL/GenBank/DDBJ whole genome shotgun (WGS) entry which is preliminary data.</text>
</comment>
<protein>
    <recommendedName>
        <fullName evidence="3">valine--tRNA ligase</fullName>
        <ecNumber evidence="3">6.1.1.9</ecNumber>
    </recommendedName>
    <alternativeName>
        <fullName evidence="10">Valyl-tRNA synthetase</fullName>
    </alternativeName>
</protein>
<proteinExistence type="predicted"/>
<feature type="non-terminal residue" evidence="12">
    <location>
        <position position="174"/>
    </location>
</feature>
<evidence type="ECO:0000256" key="7">
    <source>
        <dbReference type="ARBA" id="ARBA00022840"/>
    </source>
</evidence>
<keyword evidence="9" id="KW-0030">Aminoacyl-tRNA synthetase</keyword>
<comment type="subcellular location">
    <subcellularLocation>
        <location evidence="1">Cytoplasm</location>
    </subcellularLocation>
</comment>
<evidence type="ECO:0000313" key="12">
    <source>
        <dbReference type="EMBL" id="KKM82434.1"/>
    </source>
</evidence>
<evidence type="ECO:0000256" key="6">
    <source>
        <dbReference type="ARBA" id="ARBA00022741"/>
    </source>
</evidence>
<evidence type="ECO:0000256" key="5">
    <source>
        <dbReference type="ARBA" id="ARBA00022598"/>
    </source>
</evidence>
<accession>A0A0F9KJY0</accession>
<evidence type="ECO:0000256" key="8">
    <source>
        <dbReference type="ARBA" id="ARBA00022917"/>
    </source>
</evidence>
<evidence type="ECO:0000256" key="9">
    <source>
        <dbReference type="ARBA" id="ARBA00023146"/>
    </source>
</evidence>
<comment type="subunit">
    <text evidence="2">Monomer.</text>
</comment>
<dbReference type="EC" id="6.1.1.9" evidence="3"/>
<dbReference type="SUPFAM" id="SSF52374">
    <property type="entry name" value="Nucleotidylyl transferase"/>
    <property type="match status" value="1"/>
</dbReference>